<dbReference type="Proteomes" id="UP000008703">
    <property type="component" value="Plasmid pSTRVI02"/>
</dbReference>
<dbReference type="AlphaFoldDB" id="G2PHQ0"/>
<dbReference type="HOGENOM" id="CLU_2848162_0_0_11"/>
<accession>G2PHQ0</accession>
<evidence type="ECO:0000313" key="3">
    <source>
        <dbReference type="Proteomes" id="UP000008703"/>
    </source>
</evidence>
<reference evidence="2" key="1">
    <citation type="submission" date="2011-08" db="EMBL/GenBank/DDBJ databases">
        <title>Complete sequence of plasmid 2 of Streptomyces violaceusniger Tu 4113.</title>
        <authorList>
            <consortium name="US DOE Joint Genome Institute"/>
            <person name="Lucas S."/>
            <person name="Han J."/>
            <person name="Lapidus A."/>
            <person name="Cheng J.-F."/>
            <person name="Goodwin L."/>
            <person name="Pitluck S."/>
            <person name="Peters L."/>
            <person name="Ivanova N."/>
            <person name="Daligault H."/>
            <person name="Detter J.C."/>
            <person name="Han C."/>
            <person name="Tapia R."/>
            <person name="Land M."/>
            <person name="Hauser L."/>
            <person name="Kyrpides N."/>
            <person name="Ivanova N."/>
            <person name="Pagani I."/>
            <person name="Hagen A."/>
            <person name="Katz L."/>
            <person name="Fiedler H.-P."/>
            <person name="Keasling J."/>
            <person name="Fortman J."/>
            <person name="Woyke T."/>
        </authorList>
    </citation>
    <scope>NUCLEOTIDE SEQUENCE [LARGE SCALE GENOMIC DNA]</scope>
    <source>
        <strain evidence="2">Tu 4113</strain>
        <plasmid evidence="2">pSTRVI02</plasmid>
    </source>
</reference>
<organism evidence="2 3">
    <name type="scientific">Streptomyces violaceusniger (strain Tu 4113)</name>
    <dbReference type="NCBI Taxonomy" id="653045"/>
    <lineage>
        <taxon>Bacteria</taxon>
        <taxon>Bacillati</taxon>
        <taxon>Actinomycetota</taxon>
        <taxon>Actinomycetes</taxon>
        <taxon>Kitasatosporales</taxon>
        <taxon>Streptomycetaceae</taxon>
        <taxon>Streptomyces</taxon>
        <taxon>Streptomyces violaceusniger group</taxon>
    </lineage>
</organism>
<proteinExistence type="predicted"/>
<evidence type="ECO:0000313" key="2">
    <source>
        <dbReference type="EMBL" id="AEM88851.1"/>
    </source>
</evidence>
<protein>
    <submittedName>
        <fullName evidence="2">Uncharacterized protein</fullName>
    </submittedName>
</protein>
<geneLocation type="plasmid" evidence="2 3">
    <name>pSTRVI02</name>
</geneLocation>
<gene>
    <name evidence="2" type="ORF">Strvi_0075</name>
</gene>
<keyword evidence="2" id="KW-0614">Plasmid</keyword>
<keyword evidence="3" id="KW-1185">Reference proteome</keyword>
<evidence type="ECO:0000256" key="1">
    <source>
        <dbReference type="SAM" id="MobiDB-lite"/>
    </source>
</evidence>
<sequence>MSGRESVRYGTTPGGKVRHMLWGEQTGKCGRPAPGPDNPALQTCQRCRESYAALAAREQRRARWR</sequence>
<dbReference type="KEGG" id="svl:Strvi_0075"/>
<feature type="region of interest" description="Disordered" evidence="1">
    <location>
        <begin position="1"/>
        <end position="20"/>
    </location>
</feature>
<dbReference type="EMBL" id="CP002996">
    <property type="protein sequence ID" value="AEM88851.1"/>
    <property type="molecule type" value="Genomic_DNA"/>
</dbReference>
<name>G2PHQ0_STRV4</name>